<accession>A0ABZ0JWS2</accession>
<keyword evidence="3" id="KW-1185">Reference proteome</keyword>
<feature type="chain" id="PRO_5047077893" evidence="1">
    <location>
        <begin position="25"/>
        <end position="179"/>
    </location>
</feature>
<protein>
    <submittedName>
        <fullName evidence="2">DUF3016 domain-containing protein</fullName>
    </submittedName>
</protein>
<organism evidence="2 3">
    <name type="scientific">Shewanella youngdeokensis</name>
    <dbReference type="NCBI Taxonomy" id="2999068"/>
    <lineage>
        <taxon>Bacteria</taxon>
        <taxon>Pseudomonadati</taxon>
        <taxon>Pseudomonadota</taxon>
        <taxon>Gammaproteobacteria</taxon>
        <taxon>Alteromonadales</taxon>
        <taxon>Shewanellaceae</taxon>
        <taxon>Shewanella</taxon>
    </lineage>
</organism>
<gene>
    <name evidence="2" type="ORF">RGE70_15810</name>
</gene>
<dbReference type="EMBL" id="CP136522">
    <property type="protein sequence ID" value="WOT04762.1"/>
    <property type="molecule type" value="Genomic_DNA"/>
</dbReference>
<dbReference type="RefSeq" id="WP_310472398.1">
    <property type="nucleotide sequence ID" value="NZ_CP136522.1"/>
</dbReference>
<evidence type="ECO:0000256" key="1">
    <source>
        <dbReference type="SAM" id="SignalP"/>
    </source>
</evidence>
<feature type="signal peptide" evidence="1">
    <location>
        <begin position="1"/>
        <end position="24"/>
    </location>
</feature>
<dbReference type="Proteomes" id="UP001529491">
    <property type="component" value="Chromosome"/>
</dbReference>
<proteinExistence type="predicted"/>
<name>A0ABZ0JWS2_9GAMM</name>
<sequence>MNLKHILVTGFVLAGSLLSAATWAADEVVENPVTEDGIVKIEWQEPKNFKDVEAGSDIQSRFEKRTFENITKGLNKEAAKLLKPNQKLEMVVTDLDLAGDVRPSFGATTHDLRVIKDLYPPRMTFSYKVIEDNKTVIVGDEKLLDFNFMHSTHSHSNRPNRYEVEMLKSWLKKTIEPQL</sequence>
<evidence type="ECO:0000313" key="3">
    <source>
        <dbReference type="Proteomes" id="UP001529491"/>
    </source>
</evidence>
<dbReference type="InterPro" id="IPR021557">
    <property type="entry name" value="DUF3016"/>
</dbReference>
<dbReference type="Pfam" id="PF11454">
    <property type="entry name" value="DUF3016"/>
    <property type="match status" value="1"/>
</dbReference>
<reference evidence="2 3" key="1">
    <citation type="submission" date="2023-10" db="EMBL/GenBank/DDBJ databases">
        <title>Complete genome sequence of Shewanella sp. DAU334.</title>
        <authorList>
            <person name="Lee Y.-S."/>
            <person name="Jeong H.-R."/>
            <person name="Hwang E.-J."/>
            <person name="Choi Y.-L."/>
            <person name="Kim G.-D."/>
        </authorList>
    </citation>
    <scope>NUCLEOTIDE SEQUENCE [LARGE SCALE GENOMIC DNA]</scope>
    <source>
        <strain evidence="2 3">DAU334</strain>
    </source>
</reference>
<keyword evidence="1" id="KW-0732">Signal</keyword>
<evidence type="ECO:0000313" key="2">
    <source>
        <dbReference type="EMBL" id="WOT04762.1"/>
    </source>
</evidence>